<evidence type="ECO:0000313" key="2">
    <source>
        <dbReference type="EMBL" id="KIP11040.1"/>
    </source>
</evidence>
<gene>
    <name evidence="2" type="ORF">PHLGIDRAFT_173626</name>
</gene>
<proteinExistence type="predicted"/>
<name>A0A0C3SEW4_PHLG1</name>
<organism evidence="2 3">
    <name type="scientific">Phlebiopsis gigantea (strain 11061_1 CR5-6)</name>
    <name type="common">White-rot fungus</name>
    <name type="synonym">Peniophora gigantea</name>
    <dbReference type="NCBI Taxonomy" id="745531"/>
    <lineage>
        <taxon>Eukaryota</taxon>
        <taxon>Fungi</taxon>
        <taxon>Dikarya</taxon>
        <taxon>Basidiomycota</taxon>
        <taxon>Agaricomycotina</taxon>
        <taxon>Agaricomycetes</taxon>
        <taxon>Polyporales</taxon>
        <taxon>Phanerochaetaceae</taxon>
        <taxon>Phlebiopsis</taxon>
    </lineage>
</organism>
<evidence type="ECO:0000256" key="1">
    <source>
        <dbReference type="SAM" id="MobiDB-lite"/>
    </source>
</evidence>
<dbReference type="AlphaFoldDB" id="A0A0C3SEW4"/>
<feature type="compositionally biased region" description="Acidic residues" evidence="1">
    <location>
        <begin position="1"/>
        <end position="22"/>
    </location>
</feature>
<dbReference type="EMBL" id="KN840449">
    <property type="protein sequence ID" value="KIP11040.1"/>
    <property type="molecule type" value="Genomic_DNA"/>
</dbReference>
<keyword evidence="3" id="KW-1185">Reference proteome</keyword>
<feature type="region of interest" description="Disordered" evidence="1">
    <location>
        <begin position="41"/>
        <end position="68"/>
    </location>
</feature>
<feature type="region of interest" description="Disordered" evidence="1">
    <location>
        <begin position="1"/>
        <end position="27"/>
    </location>
</feature>
<evidence type="ECO:0000313" key="3">
    <source>
        <dbReference type="Proteomes" id="UP000053257"/>
    </source>
</evidence>
<dbReference type="HOGENOM" id="CLU_2074006_0_0_1"/>
<dbReference type="Proteomes" id="UP000053257">
    <property type="component" value="Unassembled WGS sequence"/>
</dbReference>
<reference evidence="2 3" key="1">
    <citation type="journal article" date="2014" name="PLoS Genet.">
        <title>Analysis of the Phlebiopsis gigantea genome, transcriptome and secretome provides insight into its pioneer colonization strategies of wood.</title>
        <authorList>
            <person name="Hori C."/>
            <person name="Ishida T."/>
            <person name="Igarashi K."/>
            <person name="Samejima M."/>
            <person name="Suzuki H."/>
            <person name="Master E."/>
            <person name="Ferreira P."/>
            <person name="Ruiz-Duenas F.J."/>
            <person name="Held B."/>
            <person name="Canessa P."/>
            <person name="Larrondo L.F."/>
            <person name="Schmoll M."/>
            <person name="Druzhinina I.S."/>
            <person name="Kubicek C.P."/>
            <person name="Gaskell J.A."/>
            <person name="Kersten P."/>
            <person name="St John F."/>
            <person name="Glasner J."/>
            <person name="Sabat G."/>
            <person name="Splinter BonDurant S."/>
            <person name="Syed K."/>
            <person name="Yadav J."/>
            <person name="Mgbeahuruike A.C."/>
            <person name="Kovalchuk A."/>
            <person name="Asiegbu F.O."/>
            <person name="Lackner G."/>
            <person name="Hoffmeister D."/>
            <person name="Rencoret J."/>
            <person name="Gutierrez A."/>
            <person name="Sun H."/>
            <person name="Lindquist E."/>
            <person name="Barry K."/>
            <person name="Riley R."/>
            <person name="Grigoriev I.V."/>
            <person name="Henrissat B."/>
            <person name="Kues U."/>
            <person name="Berka R.M."/>
            <person name="Martinez A.T."/>
            <person name="Covert S.F."/>
            <person name="Blanchette R.A."/>
            <person name="Cullen D."/>
        </authorList>
    </citation>
    <scope>NUCLEOTIDE SEQUENCE [LARGE SCALE GENOMIC DNA]</scope>
    <source>
        <strain evidence="2 3">11061_1 CR5-6</strain>
    </source>
</reference>
<accession>A0A0C3SEW4</accession>
<sequence length="118" mass="12994">MSFDLDWDSESEADEEEDDADYDPCTISTDEHESIMDVMLDTAPRSDAPSRPVLAPSPPPPPETATSPITPVTIFISADLPPLPRLSSIPVGFLREYPDVMSLVRARVVVLQADDVRR</sequence>
<protein>
    <submittedName>
        <fullName evidence="2">Uncharacterized protein</fullName>
    </submittedName>
</protein>